<comment type="caution">
    <text evidence="1">The sequence shown here is derived from an EMBL/GenBank/DDBJ whole genome shotgun (WGS) entry which is preliminary data.</text>
</comment>
<protein>
    <submittedName>
        <fullName evidence="1">Uncharacterized protein</fullName>
    </submittedName>
</protein>
<organism evidence="1 2">
    <name type="scientific">Astyanax mexicanus</name>
    <name type="common">Blind cave fish</name>
    <name type="synonym">Astyanax fasciatus mexicanus</name>
    <dbReference type="NCBI Taxonomy" id="7994"/>
    <lineage>
        <taxon>Eukaryota</taxon>
        <taxon>Metazoa</taxon>
        <taxon>Chordata</taxon>
        <taxon>Craniata</taxon>
        <taxon>Vertebrata</taxon>
        <taxon>Euteleostomi</taxon>
        <taxon>Actinopterygii</taxon>
        <taxon>Neopterygii</taxon>
        <taxon>Teleostei</taxon>
        <taxon>Ostariophysi</taxon>
        <taxon>Characiformes</taxon>
        <taxon>Characoidei</taxon>
        <taxon>Acestrorhamphidae</taxon>
        <taxon>Acestrorhamphinae</taxon>
        <taxon>Astyanax</taxon>
    </lineage>
</organism>
<gene>
    <name evidence="1" type="ORF">AMEX_G8216</name>
</gene>
<evidence type="ECO:0000313" key="2">
    <source>
        <dbReference type="Proteomes" id="UP000752171"/>
    </source>
</evidence>
<dbReference type="EMBL" id="JAICCE010000006">
    <property type="protein sequence ID" value="KAG9275970.1"/>
    <property type="molecule type" value="Genomic_DNA"/>
</dbReference>
<proteinExistence type="predicted"/>
<name>A0A8T2LX12_ASTMX</name>
<accession>A0A8T2LX12</accession>
<dbReference type="AlphaFoldDB" id="A0A8T2LX12"/>
<dbReference type="Proteomes" id="UP000752171">
    <property type="component" value="Unassembled WGS sequence"/>
</dbReference>
<evidence type="ECO:0000313" key="1">
    <source>
        <dbReference type="EMBL" id="KAG9275970.1"/>
    </source>
</evidence>
<sequence>MHLITRIHATWWDVNFSILRVCRIYRPSCNICGMPYRACMPPYPTVSHLVVSRKPLTTLPSLQALQ</sequence>
<reference evidence="1 2" key="1">
    <citation type="submission" date="2021-07" db="EMBL/GenBank/DDBJ databases">
        <authorList>
            <person name="Imarazene B."/>
            <person name="Zahm M."/>
            <person name="Klopp C."/>
            <person name="Cabau C."/>
            <person name="Beille S."/>
            <person name="Jouanno E."/>
            <person name="Castinel A."/>
            <person name="Lluch J."/>
            <person name="Gil L."/>
            <person name="Kuchtly C."/>
            <person name="Lopez Roques C."/>
            <person name="Donnadieu C."/>
            <person name="Parrinello H."/>
            <person name="Journot L."/>
            <person name="Du K."/>
            <person name="Schartl M."/>
            <person name="Retaux S."/>
            <person name="Guiguen Y."/>
        </authorList>
    </citation>
    <scope>NUCLEOTIDE SEQUENCE [LARGE SCALE GENOMIC DNA]</scope>
    <source>
        <strain evidence="1">Pach_M1</strain>
        <tissue evidence="1">Testis</tissue>
    </source>
</reference>